<dbReference type="EMBL" id="SHNN01000001">
    <property type="protein sequence ID" value="MCX2980403.1"/>
    <property type="molecule type" value="Genomic_DNA"/>
</dbReference>
<accession>A0ABT3TDQ4</accession>
<reference evidence="3" key="1">
    <citation type="submission" date="2019-02" db="EMBL/GenBank/DDBJ databases">
        <authorList>
            <person name="Li S.-H."/>
        </authorList>
    </citation>
    <scope>NUCLEOTIDE SEQUENCE</scope>
    <source>
        <strain evidence="3">IMCC14734</strain>
    </source>
</reference>
<evidence type="ECO:0000313" key="3">
    <source>
        <dbReference type="EMBL" id="MCX2980403.1"/>
    </source>
</evidence>
<proteinExistence type="predicted"/>
<dbReference type="PANTHER" id="PTHR22753">
    <property type="entry name" value="TRANSMEMBRANE PROTEIN 68"/>
    <property type="match status" value="1"/>
</dbReference>
<evidence type="ECO:0000256" key="1">
    <source>
        <dbReference type="ARBA" id="ARBA00022679"/>
    </source>
</evidence>
<dbReference type="RefSeq" id="WP_279244379.1">
    <property type="nucleotide sequence ID" value="NZ_SHNN01000001.1"/>
</dbReference>
<organism evidence="3 4">
    <name type="scientific">Candidatus Litorirhabdus singularis</name>
    <dbReference type="NCBI Taxonomy" id="2518993"/>
    <lineage>
        <taxon>Bacteria</taxon>
        <taxon>Pseudomonadati</taxon>
        <taxon>Pseudomonadota</taxon>
        <taxon>Gammaproteobacteria</taxon>
        <taxon>Cellvibrionales</taxon>
        <taxon>Halieaceae</taxon>
        <taxon>Candidatus Litorirhabdus</taxon>
    </lineage>
</organism>
<dbReference type="InterPro" id="IPR007130">
    <property type="entry name" value="DAGAT"/>
</dbReference>
<dbReference type="Pfam" id="PF03982">
    <property type="entry name" value="DAGAT"/>
    <property type="match status" value="1"/>
</dbReference>
<dbReference type="Proteomes" id="UP001143362">
    <property type="component" value="Unassembled WGS sequence"/>
</dbReference>
<dbReference type="SUPFAM" id="SSF69593">
    <property type="entry name" value="Glycerol-3-phosphate (1)-acyltransferase"/>
    <property type="match status" value="1"/>
</dbReference>
<dbReference type="CDD" id="cd07987">
    <property type="entry name" value="LPLAT_MGAT-like"/>
    <property type="match status" value="1"/>
</dbReference>
<dbReference type="GO" id="GO:0016746">
    <property type="term" value="F:acyltransferase activity"/>
    <property type="evidence" value="ECO:0007669"/>
    <property type="project" value="UniProtKB-KW"/>
</dbReference>
<dbReference type="PANTHER" id="PTHR22753:SF14">
    <property type="entry name" value="MONOACYLGLYCEROL_DIACYLGLYCEROL O-ACYLTRANSFERASE"/>
    <property type="match status" value="1"/>
</dbReference>
<name>A0ABT3TDQ4_9GAMM</name>
<protein>
    <submittedName>
        <fullName evidence="3">Acyltransferase family protein</fullName>
    </submittedName>
</protein>
<keyword evidence="4" id="KW-1185">Reference proteome</keyword>
<comment type="caution">
    <text evidence="3">The sequence shown here is derived from an EMBL/GenBank/DDBJ whole genome shotgun (WGS) entry which is preliminary data.</text>
</comment>
<keyword evidence="1" id="KW-0808">Transferase</keyword>
<evidence type="ECO:0000256" key="2">
    <source>
        <dbReference type="ARBA" id="ARBA00023315"/>
    </source>
</evidence>
<keyword evidence="2 3" id="KW-0012">Acyltransferase</keyword>
<evidence type="ECO:0000313" key="4">
    <source>
        <dbReference type="Proteomes" id="UP001143362"/>
    </source>
</evidence>
<gene>
    <name evidence="3" type="ORF">EYC98_05895</name>
</gene>
<sequence>MSIFDQDNQPFDDANLALHIERALAIAAPDDRLDAVIYRIVQRLFKPTLVNTENVPEQPCLFIGNHALFAFDGAILAPTMLRQMGRFLRPLGDKFLWNSASEEFLLRRGAVIGHPDVCAALMDAGEDLLVFPGGAHEATKTEAERYTLLWKQRLGFVRMAAYHGYRIMPFAMVGPDEFYSHLVEGEDLPDTALGKLLTQLGVFNENTRPDMLPPVPLGALGSLFPKPQRCYIQFGEAVDLSAYRGKKLGKKQLHTLRQQVADDIEEMLGDLLRYRERHKREDGLLRRLLTV</sequence>